<feature type="signal peptide" evidence="1">
    <location>
        <begin position="1"/>
        <end position="24"/>
    </location>
</feature>
<gene>
    <name evidence="2" type="ORF">FX988_00366</name>
</gene>
<proteinExistence type="predicted"/>
<dbReference type="KEGG" id="pmes:FX988_00366"/>
<reference evidence="2 3" key="1">
    <citation type="submission" date="2019-12" db="EMBL/GenBank/DDBJ databases">
        <title>Genome sequencing and assembly of endphytes of Porphyra tenera.</title>
        <authorList>
            <person name="Park J.M."/>
            <person name="Shin R."/>
            <person name="Jo S.H."/>
        </authorList>
    </citation>
    <scope>NUCLEOTIDE SEQUENCE [LARGE SCALE GENOMIC DNA]</scope>
    <source>
        <strain evidence="2 3">GPM4</strain>
    </source>
</reference>
<sequence>MMKNRKNLVLSSLFALVFSQSTFAQEFDLTSMYVTEQIEANLQSMLAEISNTDSSHALHAIATGLEKSLGESQQDVALAQDKRAGNTAQTASLSE</sequence>
<keyword evidence="3" id="KW-1185">Reference proteome</keyword>
<evidence type="ECO:0000256" key="1">
    <source>
        <dbReference type="SAM" id="SignalP"/>
    </source>
</evidence>
<evidence type="ECO:0000313" key="3">
    <source>
        <dbReference type="Proteomes" id="UP000464524"/>
    </source>
</evidence>
<accession>A0A857JHK9</accession>
<dbReference type="EMBL" id="CP047656">
    <property type="protein sequence ID" value="QHJ10154.1"/>
    <property type="molecule type" value="Genomic_DNA"/>
</dbReference>
<dbReference type="AlphaFoldDB" id="A0A857JHK9"/>
<organism evidence="2 3">
    <name type="scientific">Paraglaciecola mesophila</name>
    <dbReference type="NCBI Taxonomy" id="197222"/>
    <lineage>
        <taxon>Bacteria</taxon>
        <taxon>Pseudomonadati</taxon>
        <taxon>Pseudomonadota</taxon>
        <taxon>Gammaproteobacteria</taxon>
        <taxon>Alteromonadales</taxon>
        <taxon>Alteromonadaceae</taxon>
        <taxon>Paraglaciecola</taxon>
    </lineage>
</organism>
<name>A0A857JHK9_9ALTE</name>
<protein>
    <submittedName>
        <fullName evidence="2">Uncharacterized protein</fullName>
    </submittedName>
</protein>
<evidence type="ECO:0000313" key="2">
    <source>
        <dbReference type="EMBL" id="QHJ10154.1"/>
    </source>
</evidence>
<feature type="chain" id="PRO_5032830923" evidence="1">
    <location>
        <begin position="25"/>
        <end position="95"/>
    </location>
</feature>
<keyword evidence="1" id="KW-0732">Signal</keyword>
<dbReference type="Proteomes" id="UP000464524">
    <property type="component" value="Chromosome"/>
</dbReference>